<dbReference type="InParanoid" id="A0A3P8W4X1"/>
<dbReference type="AlphaFoldDB" id="A0A3P8W4X1"/>
<dbReference type="PROSITE" id="PS50853">
    <property type="entry name" value="FN3"/>
    <property type="match status" value="1"/>
</dbReference>
<dbReference type="InterPro" id="IPR013320">
    <property type="entry name" value="ConA-like_dom_sf"/>
</dbReference>
<evidence type="ECO:0000313" key="3">
    <source>
        <dbReference type="Proteomes" id="UP000265120"/>
    </source>
</evidence>
<reference evidence="2" key="2">
    <citation type="submission" date="2025-08" db="UniProtKB">
        <authorList>
            <consortium name="Ensembl"/>
        </authorList>
    </citation>
    <scope>IDENTIFICATION</scope>
</reference>
<dbReference type="SUPFAM" id="SSF49265">
    <property type="entry name" value="Fibronectin type III"/>
    <property type="match status" value="1"/>
</dbReference>
<dbReference type="PANTHER" id="PTHR24099:SF7">
    <property type="entry name" value="CARDIOMYOPATHY-ASSOCIATED PROTEIN 5"/>
    <property type="match status" value="1"/>
</dbReference>
<organism evidence="2 3">
    <name type="scientific">Cynoglossus semilaevis</name>
    <name type="common">Tongue sole</name>
    <dbReference type="NCBI Taxonomy" id="244447"/>
    <lineage>
        <taxon>Eukaryota</taxon>
        <taxon>Metazoa</taxon>
        <taxon>Chordata</taxon>
        <taxon>Craniata</taxon>
        <taxon>Vertebrata</taxon>
        <taxon>Euteleostomi</taxon>
        <taxon>Actinopterygii</taxon>
        <taxon>Neopterygii</taxon>
        <taxon>Teleostei</taxon>
        <taxon>Neoteleostei</taxon>
        <taxon>Acanthomorphata</taxon>
        <taxon>Carangaria</taxon>
        <taxon>Pleuronectiformes</taxon>
        <taxon>Pleuronectoidei</taxon>
        <taxon>Cynoglossidae</taxon>
        <taxon>Cynoglossinae</taxon>
        <taxon>Cynoglossus</taxon>
    </lineage>
</organism>
<dbReference type="GO" id="GO:0005737">
    <property type="term" value="C:cytoplasm"/>
    <property type="evidence" value="ECO:0007669"/>
    <property type="project" value="TreeGrafter"/>
</dbReference>
<dbReference type="InterPro" id="IPR050617">
    <property type="entry name" value="E3_ligase_FN3/SPRY"/>
</dbReference>
<reference evidence="2 3" key="1">
    <citation type="journal article" date="2014" name="Nat. Genet.">
        <title>Whole-genome sequence of a flatfish provides insights into ZW sex chromosome evolution and adaptation to a benthic lifestyle.</title>
        <authorList>
            <person name="Chen S."/>
            <person name="Zhang G."/>
            <person name="Shao C."/>
            <person name="Huang Q."/>
            <person name="Liu G."/>
            <person name="Zhang P."/>
            <person name="Song W."/>
            <person name="An N."/>
            <person name="Chalopin D."/>
            <person name="Volff J.N."/>
            <person name="Hong Y."/>
            <person name="Li Q."/>
            <person name="Sha Z."/>
            <person name="Zhou H."/>
            <person name="Xie M."/>
            <person name="Yu Q."/>
            <person name="Liu Y."/>
            <person name="Xiang H."/>
            <person name="Wang N."/>
            <person name="Wu K."/>
            <person name="Yang C."/>
            <person name="Zhou Q."/>
            <person name="Liao X."/>
            <person name="Yang L."/>
            <person name="Hu Q."/>
            <person name="Zhang J."/>
            <person name="Meng L."/>
            <person name="Jin L."/>
            <person name="Tian Y."/>
            <person name="Lian J."/>
            <person name="Yang J."/>
            <person name="Miao G."/>
            <person name="Liu S."/>
            <person name="Liang Z."/>
            <person name="Yan F."/>
            <person name="Li Y."/>
            <person name="Sun B."/>
            <person name="Zhang H."/>
            <person name="Zhang J."/>
            <person name="Zhu Y."/>
            <person name="Du M."/>
            <person name="Zhao Y."/>
            <person name="Schartl M."/>
            <person name="Tang Q."/>
            <person name="Wang J."/>
        </authorList>
    </citation>
    <scope>NUCLEOTIDE SEQUENCE</scope>
</reference>
<dbReference type="SUPFAM" id="SSF49899">
    <property type="entry name" value="Concanavalin A-like lectins/glucanases"/>
    <property type="match status" value="1"/>
</dbReference>
<protein>
    <recommendedName>
        <fullName evidence="1">Fibronectin type-III domain-containing protein</fullName>
    </recommendedName>
</protein>
<evidence type="ECO:0000259" key="1">
    <source>
        <dbReference type="PROSITE" id="PS50853"/>
    </source>
</evidence>
<reference evidence="2" key="3">
    <citation type="submission" date="2025-09" db="UniProtKB">
        <authorList>
            <consortium name="Ensembl"/>
        </authorList>
    </citation>
    <scope>IDENTIFICATION</scope>
</reference>
<dbReference type="InterPro" id="IPR043136">
    <property type="entry name" value="B30.2/SPRY_sf"/>
</dbReference>
<name>A0A3P8W4X1_CYNSE</name>
<dbReference type="Proteomes" id="UP000265120">
    <property type="component" value="Chromosome W"/>
</dbReference>
<dbReference type="Ensembl" id="ENSCSET00000021956.1">
    <property type="protein sequence ID" value="ENSCSEP00000021679.1"/>
    <property type="gene ID" value="ENSCSEG00000013836.1"/>
</dbReference>
<keyword evidence="3" id="KW-1185">Reference proteome</keyword>
<dbReference type="PANTHER" id="PTHR24099">
    <property type="entry name" value="E3 UBIQUITIN-PROTEIN LIGASE TRIM36-RELATED"/>
    <property type="match status" value="1"/>
</dbReference>
<evidence type="ECO:0000313" key="2">
    <source>
        <dbReference type="Ensembl" id="ENSCSEP00000021679.1"/>
    </source>
</evidence>
<dbReference type="Gene3D" id="2.60.40.10">
    <property type="entry name" value="Immunoglobulins"/>
    <property type="match status" value="1"/>
</dbReference>
<dbReference type="InterPro" id="IPR036116">
    <property type="entry name" value="FN3_sf"/>
</dbReference>
<sequence length="320" mass="36076">MMTLESYCVLEELEPDKTYKVWVMAVNYTGCSLPSDRLQFTTGQSIIYNNCLFSHAETELHFDTLFLWQLHQFQSSTQSTALLCGIQSISGIKHCEQKVLLQPSEKYLFYIKAVNEAGASEQSEVFHLLKASAHPALGLSVDHKTLHFPQDTYKIMPVTENQCPSVLGELLSARGCYYWETNVSRSTAYRLGVAYSTTSRESSLGENTSSWCLQCVITPVLSTVLVIDTLERVGTLARSLVFLQCTKWTTAGFLQPALPSTMSPCSILRVAKPSWSFVWCKRKSLPKTAILRIFLDDFFLTVYQMCIRDAFGWSPASFQN</sequence>
<dbReference type="GeneTree" id="ENSGT00940000159696"/>
<dbReference type="InterPro" id="IPR003961">
    <property type="entry name" value="FN3_dom"/>
</dbReference>
<dbReference type="STRING" id="244447.ENSCSEP00000021679"/>
<dbReference type="Gene3D" id="2.60.120.920">
    <property type="match status" value="1"/>
</dbReference>
<accession>A0A3P8W4X1</accession>
<dbReference type="InterPro" id="IPR013783">
    <property type="entry name" value="Ig-like_fold"/>
</dbReference>
<proteinExistence type="predicted"/>
<dbReference type="CDD" id="cd00063">
    <property type="entry name" value="FN3"/>
    <property type="match status" value="1"/>
</dbReference>
<feature type="domain" description="Fibronectin type-III" evidence="1">
    <location>
        <begin position="1"/>
        <end position="45"/>
    </location>
</feature>